<organism evidence="1 2">
    <name type="scientific">Bremia lactucae</name>
    <name type="common">Lettuce downy mildew</name>
    <dbReference type="NCBI Taxonomy" id="4779"/>
    <lineage>
        <taxon>Eukaryota</taxon>
        <taxon>Sar</taxon>
        <taxon>Stramenopiles</taxon>
        <taxon>Oomycota</taxon>
        <taxon>Peronosporomycetes</taxon>
        <taxon>Peronosporales</taxon>
        <taxon>Peronosporaceae</taxon>
        <taxon>Bremia</taxon>
    </lineage>
</organism>
<evidence type="ECO:0000313" key="2">
    <source>
        <dbReference type="Proteomes" id="UP000294530"/>
    </source>
</evidence>
<keyword evidence="2" id="KW-1185">Reference proteome</keyword>
<sequence length="184" mass="20618">MLASTADEVISHNEGTNSVTRLRVPSDKSIANYEEERLLSRVKGYLQKMGLSKTPSHSLKNANVARPGKNDEVATETFAKWVVANSNYRMPDMPDIMKLLQLSDVGMAKALTTAKFSKQNDRDLLVTLQGVFIQETVMKQKPNDAVVKMLRESFPKYYAKASKDVSEIVESSRTKLVSKEKVTF</sequence>
<name>A0A976IBZ9_BRELC</name>
<dbReference type="EMBL" id="SHOA02000202">
    <property type="protein sequence ID" value="TDH66538.1"/>
    <property type="molecule type" value="Genomic_DNA"/>
</dbReference>
<dbReference type="AlphaFoldDB" id="A0A976IBZ9"/>
<dbReference type="Proteomes" id="UP000294530">
    <property type="component" value="Unassembled WGS sequence"/>
</dbReference>
<proteinExistence type="predicted"/>
<gene>
    <name evidence="1" type="ORF">CCR75_009721</name>
</gene>
<dbReference type="KEGG" id="blac:94353431"/>
<accession>A0A976IBZ9</accession>
<protein>
    <submittedName>
        <fullName evidence="1">Uncharacterized protein</fullName>
    </submittedName>
</protein>
<reference evidence="1 2" key="1">
    <citation type="journal article" date="2021" name="Genome Biol.">
        <title>AFLAP: assembly-free linkage analysis pipeline using k-mers from genome sequencing data.</title>
        <authorList>
            <person name="Fletcher K."/>
            <person name="Zhang L."/>
            <person name="Gil J."/>
            <person name="Han R."/>
            <person name="Cavanaugh K."/>
            <person name="Michelmore R."/>
        </authorList>
    </citation>
    <scope>NUCLEOTIDE SEQUENCE [LARGE SCALE GENOMIC DNA]</scope>
    <source>
        <strain evidence="1 2">SF5</strain>
    </source>
</reference>
<comment type="caution">
    <text evidence="1">The sequence shown here is derived from an EMBL/GenBank/DDBJ whole genome shotgun (WGS) entry which is preliminary data.</text>
</comment>
<evidence type="ECO:0000313" key="1">
    <source>
        <dbReference type="EMBL" id="TDH66538.1"/>
    </source>
</evidence>
<dbReference type="RefSeq" id="XP_067816037.1">
    <property type="nucleotide sequence ID" value="XM_067967760.1"/>
</dbReference>
<dbReference type="GeneID" id="94353431"/>